<sequence length="87" mass="9481">MSKQIPSSTIIWTSIFKIRITSRECQTDSHTTANNALWLPARGASIQQLNSTLCDPVDVLQKQRLNPSLANLGKEAASAETVNLNGD</sequence>
<keyword evidence="2" id="KW-1185">Reference proteome</keyword>
<proteinExistence type="predicted"/>
<organism evidence="1 2">
    <name type="scientific">Caerostris extrusa</name>
    <name type="common">Bark spider</name>
    <name type="synonym">Caerostris bankana</name>
    <dbReference type="NCBI Taxonomy" id="172846"/>
    <lineage>
        <taxon>Eukaryota</taxon>
        <taxon>Metazoa</taxon>
        <taxon>Ecdysozoa</taxon>
        <taxon>Arthropoda</taxon>
        <taxon>Chelicerata</taxon>
        <taxon>Arachnida</taxon>
        <taxon>Araneae</taxon>
        <taxon>Araneomorphae</taxon>
        <taxon>Entelegynae</taxon>
        <taxon>Araneoidea</taxon>
        <taxon>Araneidae</taxon>
        <taxon>Caerostris</taxon>
    </lineage>
</organism>
<accession>A0AAV4WXV7</accession>
<name>A0AAV4WXV7_CAEEX</name>
<evidence type="ECO:0000313" key="1">
    <source>
        <dbReference type="EMBL" id="GIY87627.1"/>
    </source>
</evidence>
<protein>
    <submittedName>
        <fullName evidence="1">Uncharacterized protein</fullName>
    </submittedName>
</protein>
<reference evidence="1 2" key="1">
    <citation type="submission" date="2021-06" db="EMBL/GenBank/DDBJ databases">
        <title>Caerostris extrusa draft genome.</title>
        <authorList>
            <person name="Kono N."/>
            <person name="Arakawa K."/>
        </authorList>
    </citation>
    <scope>NUCLEOTIDE SEQUENCE [LARGE SCALE GENOMIC DNA]</scope>
</reference>
<comment type="caution">
    <text evidence="1">The sequence shown here is derived from an EMBL/GenBank/DDBJ whole genome shotgun (WGS) entry which is preliminary data.</text>
</comment>
<gene>
    <name evidence="1" type="ORF">CEXT_320151</name>
</gene>
<dbReference type="EMBL" id="BPLR01016958">
    <property type="protein sequence ID" value="GIY87627.1"/>
    <property type="molecule type" value="Genomic_DNA"/>
</dbReference>
<dbReference type="Proteomes" id="UP001054945">
    <property type="component" value="Unassembled WGS sequence"/>
</dbReference>
<dbReference type="AlphaFoldDB" id="A0AAV4WXV7"/>
<evidence type="ECO:0000313" key="2">
    <source>
        <dbReference type="Proteomes" id="UP001054945"/>
    </source>
</evidence>